<keyword evidence="3" id="KW-0472">Membrane</keyword>
<comment type="caution">
    <text evidence="4">The sequence shown here is derived from an EMBL/GenBank/DDBJ whole genome shotgun (WGS) entry which is preliminary data.</text>
</comment>
<evidence type="ECO:0000313" key="5">
    <source>
        <dbReference type="Proteomes" id="UP001206128"/>
    </source>
</evidence>
<feature type="region of interest" description="Disordered" evidence="2">
    <location>
        <begin position="430"/>
        <end position="460"/>
    </location>
</feature>
<feature type="transmembrane region" description="Helical" evidence="3">
    <location>
        <begin position="56"/>
        <end position="75"/>
    </location>
</feature>
<sequence>MIVRRWLAALAGARHDVLEQTPVDRFRYVAAGGVLLTTSAVAAVSAAFALRMAVRVAWPLAIAGGLAWGVVILNLDRLLVIGMTRRTGWWRNILGALPRVALALLLGTVIATPLVLRIFQPEIDAELEVMRNDRAARFEEELSRNPRYAAIPDLERKLNELQALADRNPDTAAAADPAVVAAQQEVDRARGVYDEAQRAAVCEIDGTCGTRQPGVAEAARERQQARDVALADLRQAEADLATAKDKARDAAASASTSAGQDADRVRDDLAKIRQDRENDQREFAAASRQDGGLLARIEALASLGDKRPDLWFAQFVLSLLFMSLELLPVLTKLIQLSGPPTVYDQIIERMDDEATRASARAAAREQQIVDSYAEYQAALEHDQAERQFDAGRRANQLLVAEQEAIAERAIRRWAQEAHRRSDRELDEWFHRNGDARHNPAPGPRPWTPDDTIPFHRPRPD</sequence>
<keyword evidence="5" id="KW-1185">Reference proteome</keyword>
<evidence type="ECO:0008006" key="6">
    <source>
        <dbReference type="Google" id="ProtNLM"/>
    </source>
</evidence>
<dbReference type="EMBL" id="JAMTCK010000009">
    <property type="protein sequence ID" value="MCP2167286.1"/>
    <property type="molecule type" value="Genomic_DNA"/>
</dbReference>
<name>A0AAE3KGI5_9PSEU</name>
<keyword evidence="1" id="KW-0175">Coiled coil</keyword>
<feature type="transmembrane region" description="Helical" evidence="3">
    <location>
        <begin position="96"/>
        <end position="116"/>
    </location>
</feature>
<reference evidence="4" key="1">
    <citation type="submission" date="2022-06" db="EMBL/GenBank/DDBJ databases">
        <title>Genomic Encyclopedia of Archaeal and Bacterial Type Strains, Phase II (KMG-II): from individual species to whole genera.</title>
        <authorList>
            <person name="Goeker M."/>
        </authorList>
    </citation>
    <scope>NUCLEOTIDE SEQUENCE</scope>
    <source>
        <strain evidence="4">DSM 43935</strain>
    </source>
</reference>
<dbReference type="Pfam" id="PF14362">
    <property type="entry name" value="DUF4407"/>
    <property type="match status" value="1"/>
</dbReference>
<protein>
    <recommendedName>
        <fullName evidence="6">DUF4407 domain-containing protein</fullName>
    </recommendedName>
</protein>
<gene>
    <name evidence="4" type="ORF">LX83_004159</name>
</gene>
<dbReference type="Proteomes" id="UP001206128">
    <property type="component" value="Unassembled WGS sequence"/>
</dbReference>
<evidence type="ECO:0000256" key="2">
    <source>
        <dbReference type="SAM" id="MobiDB-lite"/>
    </source>
</evidence>
<dbReference type="AlphaFoldDB" id="A0AAE3KGI5"/>
<dbReference type="RefSeq" id="WP_253773995.1">
    <property type="nucleotide sequence ID" value="NZ_JAMTCK010000009.1"/>
</dbReference>
<feature type="coiled-coil region" evidence="1">
    <location>
        <begin position="226"/>
        <end position="289"/>
    </location>
</feature>
<organism evidence="4 5">
    <name type="scientific">Goodfellowiella coeruleoviolacea</name>
    <dbReference type="NCBI Taxonomy" id="334858"/>
    <lineage>
        <taxon>Bacteria</taxon>
        <taxon>Bacillati</taxon>
        <taxon>Actinomycetota</taxon>
        <taxon>Actinomycetes</taxon>
        <taxon>Pseudonocardiales</taxon>
        <taxon>Pseudonocardiaceae</taxon>
        <taxon>Goodfellowiella</taxon>
    </lineage>
</organism>
<evidence type="ECO:0000256" key="3">
    <source>
        <dbReference type="SAM" id="Phobius"/>
    </source>
</evidence>
<dbReference type="InterPro" id="IPR025519">
    <property type="entry name" value="DUF4407"/>
</dbReference>
<evidence type="ECO:0000313" key="4">
    <source>
        <dbReference type="EMBL" id="MCP2167286.1"/>
    </source>
</evidence>
<keyword evidence="3" id="KW-1133">Transmembrane helix</keyword>
<proteinExistence type="predicted"/>
<feature type="transmembrane region" description="Helical" evidence="3">
    <location>
        <begin position="28"/>
        <end position="50"/>
    </location>
</feature>
<accession>A0AAE3KGI5</accession>
<evidence type="ECO:0000256" key="1">
    <source>
        <dbReference type="SAM" id="Coils"/>
    </source>
</evidence>
<keyword evidence="3" id="KW-0812">Transmembrane</keyword>